<evidence type="ECO:0000313" key="2">
    <source>
        <dbReference type="EMBL" id="PLW22531.1"/>
    </source>
</evidence>
<evidence type="ECO:0000256" key="1">
    <source>
        <dbReference type="SAM" id="MobiDB-lite"/>
    </source>
</evidence>
<feature type="compositionally biased region" description="Pro residues" evidence="1">
    <location>
        <begin position="197"/>
        <end position="207"/>
    </location>
</feature>
<protein>
    <submittedName>
        <fullName evidence="2">Uncharacterized protein</fullName>
    </submittedName>
</protein>
<dbReference type="Proteomes" id="UP000235388">
    <property type="component" value="Unassembled WGS sequence"/>
</dbReference>
<comment type="caution">
    <text evidence="2">The sequence shown here is derived from an EMBL/GenBank/DDBJ whole genome shotgun (WGS) entry which is preliminary data.</text>
</comment>
<dbReference type="STRING" id="200324.A0A2N5TAM0"/>
<dbReference type="EMBL" id="PGCJ01000755">
    <property type="protein sequence ID" value="PLW22531.1"/>
    <property type="molecule type" value="Genomic_DNA"/>
</dbReference>
<evidence type="ECO:0000313" key="3">
    <source>
        <dbReference type="EMBL" id="PLW55393.1"/>
    </source>
</evidence>
<feature type="region of interest" description="Disordered" evidence="1">
    <location>
        <begin position="54"/>
        <end position="90"/>
    </location>
</feature>
<proteinExistence type="predicted"/>
<sequence>MTSYWQNRYRKPLPIMVDAGFHLIQLLCLPLCSYRQVIAAVTSKDSQKINASLPVDGSSSALPADAVESPKSNQSAESLQSSSEASNINLPNELTVDADLSTYRLDSQGANLPSDSSHSVDVDAIKACLLSSAWSCLITVKASLLPSPDEMRLDPVPPLAKLTSPEKHKLSKFGTLDGSPREPGGVVPRAPMCSPCLDPPKPQPPTPNLESLLYRKGPTVHPTTTDPLAKNYAHEQQQQPGSFSRQWIPLHKIL</sequence>
<feature type="region of interest" description="Disordered" evidence="1">
    <location>
        <begin position="190"/>
        <end position="210"/>
    </location>
</feature>
<feature type="compositionally biased region" description="Low complexity" evidence="1">
    <location>
        <begin position="72"/>
        <end position="87"/>
    </location>
</feature>
<dbReference type="EMBL" id="PGCJ01000033">
    <property type="protein sequence ID" value="PLW55393.1"/>
    <property type="molecule type" value="Genomic_DNA"/>
</dbReference>
<gene>
    <name evidence="3" type="ORF">PCANC_02322</name>
    <name evidence="2" type="ORF">PCANC_25088</name>
</gene>
<name>A0A2N5TAM0_9BASI</name>
<dbReference type="AlphaFoldDB" id="A0A2N5TAM0"/>
<evidence type="ECO:0000313" key="4">
    <source>
        <dbReference type="Proteomes" id="UP000235388"/>
    </source>
</evidence>
<reference evidence="2 4" key="1">
    <citation type="submission" date="2017-11" db="EMBL/GenBank/DDBJ databases">
        <title>De novo assembly and phasing of dikaryotic genomes from two isolates of Puccinia coronata f. sp. avenae, the causal agent of oat crown rust.</title>
        <authorList>
            <person name="Miller M.E."/>
            <person name="Zhang Y."/>
            <person name="Omidvar V."/>
            <person name="Sperschneider J."/>
            <person name="Schwessinger B."/>
            <person name="Raley C."/>
            <person name="Palmer J.M."/>
            <person name="Garnica D."/>
            <person name="Upadhyaya N."/>
            <person name="Rathjen J."/>
            <person name="Taylor J.M."/>
            <person name="Park R.F."/>
            <person name="Dodds P.N."/>
            <person name="Hirsch C.D."/>
            <person name="Kianian S.F."/>
            <person name="Figueroa M."/>
        </authorList>
    </citation>
    <scope>NUCLEOTIDE SEQUENCE [LARGE SCALE GENOMIC DNA]</scope>
    <source>
        <strain evidence="2">12NC29</strain>
    </source>
</reference>
<accession>A0A2N5TAM0</accession>
<keyword evidence="4" id="KW-1185">Reference proteome</keyword>
<organism evidence="2 4">
    <name type="scientific">Puccinia coronata f. sp. avenae</name>
    <dbReference type="NCBI Taxonomy" id="200324"/>
    <lineage>
        <taxon>Eukaryota</taxon>
        <taxon>Fungi</taxon>
        <taxon>Dikarya</taxon>
        <taxon>Basidiomycota</taxon>
        <taxon>Pucciniomycotina</taxon>
        <taxon>Pucciniomycetes</taxon>
        <taxon>Pucciniales</taxon>
        <taxon>Pucciniaceae</taxon>
        <taxon>Puccinia</taxon>
    </lineage>
</organism>